<dbReference type="InterPro" id="IPR010982">
    <property type="entry name" value="Lambda_DNA-bd_dom_sf"/>
</dbReference>
<feature type="domain" description="HTH cro/C1-type" evidence="1">
    <location>
        <begin position="5"/>
        <end position="59"/>
    </location>
</feature>
<proteinExistence type="predicted"/>
<dbReference type="Proteomes" id="UP000190285">
    <property type="component" value="Unassembled WGS sequence"/>
</dbReference>
<evidence type="ECO:0000313" key="3">
    <source>
        <dbReference type="Proteomes" id="UP000190285"/>
    </source>
</evidence>
<evidence type="ECO:0000259" key="1">
    <source>
        <dbReference type="PROSITE" id="PS50943"/>
    </source>
</evidence>
<keyword evidence="3" id="KW-1185">Reference proteome</keyword>
<dbReference type="GO" id="GO:0003677">
    <property type="term" value="F:DNA binding"/>
    <property type="evidence" value="ECO:0007669"/>
    <property type="project" value="InterPro"/>
</dbReference>
<dbReference type="PROSITE" id="PS50943">
    <property type="entry name" value="HTH_CROC1"/>
    <property type="match status" value="1"/>
</dbReference>
<dbReference type="Gene3D" id="1.10.260.40">
    <property type="entry name" value="lambda repressor-like DNA-binding domains"/>
    <property type="match status" value="1"/>
</dbReference>
<evidence type="ECO:0000313" key="2">
    <source>
        <dbReference type="EMBL" id="SKC86969.1"/>
    </source>
</evidence>
<dbReference type="SUPFAM" id="SSF47413">
    <property type="entry name" value="lambda repressor-like DNA-binding domains"/>
    <property type="match status" value="1"/>
</dbReference>
<organism evidence="2 3">
    <name type="scientific">Maledivibacter halophilus</name>
    <dbReference type="NCBI Taxonomy" id="36842"/>
    <lineage>
        <taxon>Bacteria</taxon>
        <taxon>Bacillati</taxon>
        <taxon>Bacillota</taxon>
        <taxon>Clostridia</taxon>
        <taxon>Peptostreptococcales</taxon>
        <taxon>Caminicellaceae</taxon>
        <taxon>Maledivibacter</taxon>
    </lineage>
</organism>
<gene>
    <name evidence="2" type="ORF">SAMN02194393_04606</name>
</gene>
<dbReference type="InterPro" id="IPR001387">
    <property type="entry name" value="Cro/C1-type_HTH"/>
</dbReference>
<dbReference type="EMBL" id="FUZT01000015">
    <property type="protein sequence ID" value="SKC86969.1"/>
    <property type="molecule type" value="Genomic_DNA"/>
</dbReference>
<dbReference type="SMART" id="SM00530">
    <property type="entry name" value="HTH_XRE"/>
    <property type="match status" value="1"/>
</dbReference>
<protein>
    <submittedName>
        <fullName evidence="2">Putative transcriptional regulator</fullName>
    </submittedName>
</protein>
<reference evidence="3" key="1">
    <citation type="submission" date="2017-02" db="EMBL/GenBank/DDBJ databases">
        <authorList>
            <person name="Varghese N."/>
            <person name="Submissions S."/>
        </authorList>
    </citation>
    <scope>NUCLEOTIDE SEQUENCE [LARGE SCALE GENOMIC DNA]</scope>
    <source>
        <strain evidence="3">M1</strain>
    </source>
</reference>
<accession>A0A1T5MGH7</accession>
<name>A0A1T5MGH7_9FIRM</name>
<dbReference type="CDD" id="cd00093">
    <property type="entry name" value="HTH_XRE"/>
    <property type="match status" value="1"/>
</dbReference>
<dbReference type="AlphaFoldDB" id="A0A1T5MGH7"/>
<dbReference type="STRING" id="36842.SAMN02194393_04606"/>
<dbReference type="RefSeq" id="WP_170917557.1">
    <property type="nucleotide sequence ID" value="NZ_FUZT01000015.1"/>
</dbReference>
<sequence>MRLNMIKRRKELGLTQNDVAKQINRSRNTYASYEIGTITPSLDVAIMIKRTLKTYKDDIFLNFKVTKNDINSA</sequence>
<dbReference type="Pfam" id="PF01381">
    <property type="entry name" value="HTH_3"/>
    <property type="match status" value="1"/>
</dbReference>